<keyword evidence="8" id="KW-0732">Signal</keyword>
<organism evidence="9 10">
    <name type="scientific">Candidatus Limadaptatus stercorigallinarum</name>
    <dbReference type="NCBI Taxonomy" id="2840845"/>
    <lineage>
        <taxon>Bacteria</taxon>
        <taxon>Bacillati</taxon>
        <taxon>Bacillota</taxon>
        <taxon>Clostridia</taxon>
        <taxon>Eubacteriales</taxon>
        <taxon>Candidatus Limadaptatus</taxon>
    </lineage>
</organism>
<comment type="caution">
    <text evidence="9">The sequence shown here is derived from an EMBL/GenBank/DDBJ whole genome shotgun (WGS) entry which is preliminary data.</text>
</comment>
<dbReference type="InterPro" id="IPR006710">
    <property type="entry name" value="Glyco_hydro_43"/>
</dbReference>
<name>A0A9D1L246_9FIRM</name>
<evidence type="ECO:0000256" key="8">
    <source>
        <dbReference type="SAM" id="SignalP"/>
    </source>
</evidence>
<protein>
    <submittedName>
        <fullName evidence="9">Family 43 glycosylhydrolase</fullName>
    </submittedName>
</protein>
<reference evidence="9" key="1">
    <citation type="submission" date="2020-10" db="EMBL/GenBank/DDBJ databases">
        <authorList>
            <person name="Gilroy R."/>
        </authorList>
    </citation>
    <scope>NUCLEOTIDE SEQUENCE</scope>
    <source>
        <strain evidence="9">1063</strain>
    </source>
</reference>
<evidence type="ECO:0000256" key="7">
    <source>
        <dbReference type="RuleBase" id="RU361187"/>
    </source>
</evidence>
<feature type="chain" id="PRO_5038548330" evidence="8">
    <location>
        <begin position="18"/>
        <end position="393"/>
    </location>
</feature>
<keyword evidence="3 7" id="KW-0378">Hydrolase</keyword>
<dbReference type="InterPro" id="IPR050727">
    <property type="entry name" value="GH43_arabinanases"/>
</dbReference>
<dbReference type="GO" id="GO:0005975">
    <property type="term" value="P:carbohydrate metabolic process"/>
    <property type="evidence" value="ECO:0007669"/>
    <property type="project" value="InterPro"/>
</dbReference>
<sequence>MRKSILVIATAMLLVLAAVFTLGCNNTTSPDGDGPTPDPPADREYTNETYSNPLRFYKQDGSEYQVTVADPDIYRDDESGYFYMYCTNTYCEMGDKGMQYDRGPIFRSTNLVDWTWVGSVFDGHPNALDWHDPNAGVWAPAIIKVGDQYNYYYSLSLWGDENPGIGVATSPTPYGPWTHYGKLLDQEMTGVRNGIDPFPFYDGEQLYMVWGSFFGIAATLLTDDGTELFYGDQVKDHIYYLIDDNTNGGGMNVDINYEGSYIIRHNGKLYFFGSQGTCLASTDSTYKVRAGVADNFLDKFTTHDGIPLDEAPYGEEVISPSDTVVGVGHNTVVQDFAGDYWLFYHGYDVYGERPSERIVFMDKLLWDENGMPYVEGRKASIGEEKTGPTIVKF</sequence>
<gene>
    <name evidence="9" type="ORF">IAD51_00025</name>
</gene>
<evidence type="ECO:0000256" key="1">
    <source>
        <dbReference type="ARBA" id="ARBA00004834"/>
    </source>
</evidence>
<reference evidence="9" key="2">
    <citation type="journal article" date="2021" name="PeerJ">
        <title>Extensive microbial diversity within the chicken gut microbiome revealed by metagenomics and culture.</title>
        <authorList>
            <person name="Gilroy R."/>
            <person name="Ravi A."/>
            <person name="Getino M."/>
            <person name="Pursley I."/>
            <person name="Horton D.L."/>
            <person name="Alikhan N.F."/>
            <person name="Baker D."/>
            <person name="Gharbi K."/>
            <person name="Hall N."/>
            <person name="Watson M."/>
            <person name="Adriaenssens E.M."/>
            <person name="Foster-Nyarko E."/>
            <person name="Jarju S."/>
            <person name="Secka A."/>
            <person name="Antonio M."/>
            <person name="Oren A."/>
            <person name="Chaudhuri R.R."/>
            <person name="La Ragione R."/>
            <person name="Hildebrand F."/>
            <person name="Pallen M.J."/>
        </authorList>
    </citation>
    <scope>NUCLEOTIDE SEQUENCE</scope>
    <source>
        <strain evidence="9">1063</strain>
    </source>
</reference>
<accession>A0A9D1L246</accession>
<dbReference type="SUPFAM" id="SSF75005">
    <property type="entry name" value="Arabinanase/levansucrase/invertase"/>
    <property type="match status" value="1"/>
</dbReference>
<dbReference type="Proteomes" id="UP000824088">
    <property type="component" value="Unassembled WGS sequence"/>
</dbReference>
<feature type="signal peptide" evidence="8">
    <location>
        <begin position="1"/>
        <end position="17"/>
    </location>
</feature>
<evidence type="ECO:0000256" key="5">
    <source>
        <dbReference type="PIRSR" id="PIRSR606710-1"/>
    </source>
</evidence>
<proteinExistence type="inferred from homology"/>
<keyword evidence="4 7" id="KW-0326">Glycosidase</keyword>
<dbReference type="PANTHER" id="PTHR43301">
    <property type="entry name" value="ARABINAN ENDO-1,5-ALPHA-L-ARABINOSIDASE"/>
    <property type="match status" value="1"/>
</dbReference>
<feature type="site" description="Important for catalytic activity, responsible for pKa modulation of the active site Glu and correct orientation of both the proton donor and substrate" evidence="6">
    <location>
        <position position="196"/>
    </location>
</feature>
<evidence type="ECO:0000313" key="10">
    <source>
        <dbReference type="Proteomes" id="UP000824088"/>
    </source>
</evidence>
<dbReference type="PANTHER" id="PTHR43301:SF3">
    <property type="entry name" value="ARABINAN ENDO-1,5-ALPHA-L-ARABINOSIDASE A-RELATED"/>
    <property type="match status" value="1"/>
</dbReference>
<evidence type="ECO:0000256" key="4">
    <source>
        <dbReference type="ARBA" id="ARBA00023295"/>
    </source>
</evidence>
<feature type="active site" description="Proton donor" evidence="5">
    <location>
        <position position="258"/>
    </location>
</feature>
<evidence type="ECO:0000313" key="9">
    <source>
        <dbReference type="EMBL" id="HIU20617.1"/>
    </source>
</evidence>
<dbReference type="AlphaFoldDB" id="A0A9D1L246"/>
<dbReference type="Gene3D" id="2.115.10.20">
    <property type="entry name" value="Glycosyl hydrolase domain, family 43"/>
    <property type="match status" value="1"/>
</dbReference>
<evidence type="ECO:0000256" key="2">
    <source>
        <dbReference type="ARBA" id="ARBA00009865"/>
    </source>
</evidence>
<comment type="similarity">
    <text evidence="2 7">Belongs to the glycosyl hydrolase 43 family.</text>
</comment>
<dbReference type="Pfam" id="PF04616">
    <property type="entry name" value="Glyco_hydro_43"/>
    <property type="match status" value="1"/>
</dbReference>
<evidence type="ECO:0000256" key="6">
    <source>
        <dbReference type="PIRSR" id="PIRSR606710-2"/>
    </source>
</evidence>
<dbReference type="InterPro" id="IPR023296">
    <property type="entry name" value="Glyco_hydro_beta-prop_sf"/>
</dbReference>
<dbReference type="PROSITE" id="PS51257">
    <property type="entry name" value="PROKAR_LIPOPROTEIN"/>
    <property type="match status" value="1"/>
</dbReference>
<feature type="active site" description="Proton acceptor" evidence="5">
    <location>
        <position position="70"/>
    </location>
</feature>
<dbReference type="GO" id="GO:0004553">
    <property type="term" value="F:hydrolase activity, hydrolyzing O-glycosyl compounds"/>
    <property type="evidence" value="ECO:0007669"/>
    <property type="project" value="InterPro"/>
</dbReference>
<comment type="pathway">
    <text evidence="1">Glycan metabolism; L-arabinan degradation.</text>
</comment>
<dbReference type="EMBL" id="DVMN01000001">
    <property type="protein sequence ID" value="HIU20617.1"/>
    <property type="molecule type" value="Genomic_DNA"/>
</dbReference>
<evidence type="ECO:0000256" key="3">
    <source>
        <dbReference type="ARBA" id="ARBA00022801"/>
    </source>
</evidence>